<comment type="caution">
    <text evidence="7">The sequence shown here is derived from an EMBL/GenBank/DDBJ whole genome shotgun (WGS) entry which is preliminary data.</text>
</comment>
<keyword evidence="5" id="KW-0812">Transmembrane</keyword>
<dbReference type="InterPro" id="IPR004090">
    <property type="entry name" value="Chemotax_Me-accpt_rcpt"/>
</dbReference>
<dbReference type="EMBL" id="LDOT01000002">
    <property type="protein sequence ID" value="KLV09218.1"/>
    <property type="molecule type" value="Genomic_DNA"/>
</dbReference>
<keyword evidence="5" id="KW-0472">Membrane</keyword>
<proteinExistence type="inferred from homology"/>
<evidence type="ECO:0000256" key="5">
    <source>
        <dbReference type="SAM" id="Phobius"/>
    </source>
</evidence>
<dbReference type="GO" id="GO:0007165">
    <property type="term" value="P:signal transduction"/>
    <property type="evidence" value="ECO:0007669"/>
    <property type="project" value="UniProtKB-KW"/>
</dbReference>
<evidence type="ECO:0000256" key="4">
    <source>
        <dbReference type="PROSITE-ProRule" id="PRU00284"/>
    </source>
</evidence>
<reference evidence="7 8" key="1">
    <citation type="submission" date="2015-05" db="EMBL/GenBank/DDBJ databases">
        <title>Photobacterium galathea sp. nov.</title>
        <authorList>
            <person name="Machado H."/>
            <person name="Gram L."/>
        </authorList>
    </citation>
    <scope>NUCLEOTIDE SEQUENCE [LARGE SCALE GENOMIC DNA]</scope>
    <source>
        <strain evidence="7 8">CGMCC 1.12159</strain>
    </source>
</reference>
<dbReference type="PANTHER" id="PTHR32089">
    <property type="entry name" value="METHYL-ACCEPTING CHEMOTAXIS PROTEIN MCPB"/>
    <property type="match status" value="1"/>
</dbReference>
<feature type="transmembrane region" description="Helical" evidence="5">
    <location>
        <begin position="308"/>
        <end position="333"/>
    </location>
</feature>
<dbReference type="PANTHER" id="PTHR32089:SF33">
    <property type="entry name" value="TOXIN COREGULATED PILUS BIOSYNTHESIS PROTEIN I"/>
    <property type="match status" value="1"/>
</dbReference>
<dbReference type="SUPFAM" id="SSF58104">
    <property type="entry name" value="Methyl-accepting chemotaxis protein (MCP) signaling domain"/>
    <property type="match status" value="1"/>
</dbReference>
<protein>
    <recommendedName>
        <fullName evidence="6">Methyl-accepting transducer domain-containing protein</fullName>
    </recommendedName>
</protein>
<dbReference type="PRINTS" id="PR00260">
    <property type="entry name" value="CHEMTRNSDUCR"/>
</dbReference>
<comment type="subcellular location">
    <subcellularLocation>
        <location evidence="1">Membrane</location>
    </subcellularLocation>
</comment>
<feature type="transmembrane region" description="Helical" evidence="5">
    <location>
        <begin position="12"/>
        <end position="37"/>
    </location>
</feature>
<evidence type="ECO:0000313" key="7">
    <source>
        <dbReference type="EMBL" id="KLV09218.1"/>
    </source>
</evidence>
<evidence type="ECO:0000256" key="1">
    <source>
        <dbReference type="ARBA" id="ARBA00004370"/>
    </source>
</evidence>
<organism evidence="7 8">
    <name type="scientific">Photobacterium aquae</name>
    <dbReference type="NCBI Taxonomy" id="1195763"/>
    <lineage>
        <taxon>Bacteria</taxon>
        <taxon>Pseudomonadati</taxon>
        <taxon>Pseudomonadota</taxon>
        <taxon>Gammaproteobacteria</taxon>
        <taxon>Vibrionales</taxon>
        <taxon>Vibrionaceae</taxon>
        <taxon>Photobacterium</taxon>
    </lineage>
</organism>
<keyword evidence="5" id="KW-1133">Transmembrane helix</keyword>
<dbReference type="InterPro" id="IPR004089">
    <property type="entry name" value="MCPsignal_dom"/>
</dbReference>
<dbReference type="GO" id="GO:0006935">
    <property type="term" value="P:chemotaxis"/>
    <property type="evidence" value="ECO:0007669"/>
    <property type="project" value="InterPro"/>
</dbReference>
<feature type="domain" description="Methyl-accepting transducer" evidence="6">
    <location>
        <begin position="384"/>
        <end position="620"/>
    </location>
</feature>
<dbReference type="RefSeq" id="WP_047877380.1">
    <property type="nucleotide sequence ID" value="NZ_LDOT01000002.1"/>
</dbReference>
<gene>
    <name evidence="7" type="ORF">ABT56_03215</name>
</gene>
<evidence type="ECO:0000256" key="2">
    <source>
        <dbReference type="ARBA" id="ARBA00023224"/>
    </source>
</evidence>
<dbReference type="OrthoDB" id="7054443at2"/>
<evidence type="ECO:0000259" key="6">
    <source>
        <dbReference type="PROSITE" id="PS50111"/>
    </source>
</evidence>
<comment type="similarity">
    <text evidence="3">Belongs to the methyl-accepting chemotaxis (MCP) protein family.</text>
</comment>
<dbReference type="FunFam" id="1.10.287.950:FF:000001">
    <property type="entry name" value="Methyl-accepting chemotaxis sensory transducer"/>
    <property type="match status" value="1"/>
</dbReference>
<sequence>MNKHIPRWVSTFSLKSLLLTPVAVTLILFAVASFFIYHSLNSVKSESEFVAQRVNRTEAAAQVQYGWNQVRIMTRDMINSSVKVMPKQLENMKEQVSRLHEIINDEFLNRSGTSQRVKQDMQSVSVNMDQYLVTLQQNMDNLVKIDSQWWEKTPYLWGPLFDMIHVVDKQAAGIPGFDVAQWRRDSERLIADTGTYNALLAQLVSIRLLIQDADVLEKQSNIQSILNKYNNVPEVAAYQRDVFNRWVESSEFVIQTLKNNQAIASNRTNIAADIRTKIEDVVEHNRTRREAATETSLSLINNVIQTQVASLLVASVIAILFTLYIAHNVIAIFGRLSSSLSGMAAKDMSNRTGISGTNELAVLAQDMDTTMVTMSAVLEGVRDQSSEVSSSSTELAAVMVQSAANAEEQSMQVDQIATAVTEMSSSAELVAVSAKTTETMAVSAMAACNDGQAIVEENKISAEQLTVELDETAAVVGNLKQRCHSINEVANVINNISEQTNLLALNAAIEAARAGELGRGFAVVADEVRALAAKTQDSTGHIQTIISELQSQSELAQSKVDDCLQKVASVHESSNSAVGKLSAINGAITDINSSAAEMSVAAEQQSRAAEEISESLNGIKEAIEQNVAGIDQSSQASTFLSELAERQSQVLNSFNLTR</sequence>
<dbReference type="GO" id="GO:0016020">
    <property type="term" value="C:membrane"/>
    <property type="evidence" value="ECO:0007669"/>
    <property type="project" value="UniProtKB-SubCell"/>
</dbReference>
<evidence type="ECO:0000313" key="8">
    <source>
        <dbReference type="Proteomes" id="UP000036097"/>
    </source>
</evidence>
<dbReference type="GO" id="GO:0004888">
    <property type="term" value="F:transmembrane signaling receptor activity"/>
    <property type="evidence" value="ECO:0007669"/>
    <property type="project" value="InterPro"/>
</dbReference>
<dbReference type="STRING" id="1195763.ABT56_03215"/>
<keyword evidence="2 4" id="KW-0807">Transducer</keyword>
<dbReference type="Pfam" id="PF00015">
    <property type="entry name" value="MCPsignal"/>
    <property type="match status" value="1"/>
</dbReference>
<dbReference type="PROSITE" id="PS50111">
    <property type="entry name" value="CHEMOTAXIS_TRANSDUC_2"/>
    <property type="match status" value="1"/>
</dbReference>
<dbReference type="Proteomes" id="UP000036097">
    <property type="component" value="Unassembled WGS sequence"/>
</dbReference>
<name>A0A0J1HC36_9GAMM</name>
<dbReference type="SMART" id="SM00283">
    <property type="entry name" value="MA"/>
    <property type="match status" value="1"/>
</dbReference>
<dbReference type="Gene3D" id="1.10.287.950">
    <property type="entry name" value="Methyl-accepting chemotaxis protein"/>
    <property type="match status" value="1"/>
</dbReference>
<keyword evidence="8" id="KW-1185">Reference proteome</keyword>
<accession>A0A0J1HC36</accession>
<evidence type="ECO:0000256" key="3">
    <source>
        <dbReference type="ARBA" id="ARBA00029447"/>
    </source>
</evidence>
<dbReference type="AlphaFoldDB" id="A0A0J1HC36"/>
<dbReference type="PATRIC" id="fig|1195763.3.peg.694"/>